<dbReference type="AlphaFoldDB" id="A0A183T911"/>
<gene>
    <name evidence="2" type="ORF">SSLN_LOCUS12959</name>
</gene>
<evidence type="ECO:0000313" key="4">
    <source>
        <dbReference type="WBParaSite" id="SSLN_0001346001-mRNA-1"/>
    </source>
</evidence>
<evidence type="ECO:0000313" key="3">
    <source>
        <dbReference type="Proteomes" id="UP000275846"/>
    </source>
</evidence>
<dbReference type="EMBL" id="UYSU01037673">
    <property type="protein sequence ID" value="VDL99344.1"/>
    <property type="molecule type" value="Genomic_DNA"/>
</dbReference>
<reference evidence="2 3" key="2">
    <citation type="submission" date="2018-11" db="EMBL/GenBank/DDBJ databases">
        <authorList>
            <consortium name="Pathogen Informatics"/>
        </authorList>
    </citation>
    <scope>NUCLEOTIDE SEQUENCE [LARGE SCALE GENOMIC DNA]</scope>
    <source>
        <strain evidence="2 3">NST_G2</strain>
    </source>
</reference>
<reference evidence="4" key="1">
    <citation type="submission" date="2016-06" db="UniProtKB">
        <authorList>
            <consortium name="WormBaseParasite"/>
        </authorList>
    </citation>
    <scope>IDENTIFICATION</scope>
</reference>
<evidence type="ECO:0000256" key="1">
    <source>
        <dbReference type="SAM" id="MobiDB-lite"/>
    </source>
</evidence>
<dbReference type="WBParaSite" id="SSLN_0001346001-mRNA-1">
    <property type="protein sequence ID" value="SSLN_0001346001-mRNA-1"/>
    <property type="gene ID" value="SSLN_0001346001"/>
</dbReference>
<sequence>MKMSSRPYTAPTPKEPNHRSAPHGKITNPEALSRALWKYPSTISDTVINRNPEVDTNNDLGLTPSPLEIIRSVQQISSRKAPKTDAIPVEVYGRGGPG</sequence>
<feature type="region of interest" description="Disordered" evidence="1">
    <location>
        <begin position="76"/>
        <end position="98"/>
    </location>
</feature>
<proteinExistence type="predicted"/>
<evidence type="ECO:0000313" key="2">
    <source>
        <dbReference type="EMBL" id="VDL99344.1"/>
    </source>
</evidence>
<protein>
    <submittedName>
        <fullName evidence="2 4">Uncharacterized protein</fullName>
    </submittedName>
</protein>
<accession>A0A183T911</accession>
<organism evidence="4">
    <name type="scientific">Schistocephalus solidus</name>
    <name type="common">Tapeworm</name>
    <dbReference type="NCBI Taxonomy" id="70667"/>
    <lineage>
        <taxon>Eukaryota</taxon>
        <taxon>Metazoa</taxon>
        <taxon>Spiralia</taxon>
        <taxon>Lophotrochozoa</taxon>
        <taxon>Platyhelminthes</taxon>
        <taxon>Cestoda</taxon>
        <taxon>Eucestoda</taxon>
        <taxon>Diphyllobothriidea</taxon>
        <taxon>Diphyllobothriidae</taxon>
        <taxon>Schistocephalus</taxon>
    </lineage>
</organism>
<keyword evidence="3" id="KW-1185">Reference proteome</keyword>
<feature type="region of interest" description="Disordered" evidence="1">
    <location>
        <begin position="1"/>
        <end position="29"/>
    </location>
</feature>
<dbReference type="Proteomes" id="UP000275846">
    <property type="component" value="Unassembled WGS sequence"/>
</dbReference>
<name>A0A183T911_SCHSO</name>